<dbReference type="GO" id="GO:0001771">
    <property type="term" value="P:immunological synapse formation"/>
    <property type="evidence" value="ECO:0007669"/>
    <property type="project" value="TreeGrafter"/>
</dbReference>
<dbReference type="InterPro" id="IPR020864">
    <property type="entry name" value="MACPF"/>
</dbReference>
<evidence type="ECO:0000259" key="9">
    <source>
        <dbReference type="PROSITE" id="PS50004"/>
    </source>
</evidence>
<dbReference type="PANTHER" id="PTHR46096:SF1">
    <property type="entry name" value="PERFORIN 1.5"/>
    <property type="match status" value="1"/>
</dbReference>
<proteinExistence type="inferred from homology"/>
<dbReference type="InterPro" id="IPR020863">
    <property type="entry name" value="MACPF_CS"/>
</dbReference>
<evidence type="ECO:0000256" key="8">
    <source>
        <dbReference type="SAM" id="SignalP"/>
    </source>
</evidence>
<dbReference type="PROSITE" id="PS50004">
    <property type="entry name" value="C2"/>
    <property type="match status" value="1"/>
</dbReference>
<comment type="similarity">
    <text evidence="3">Belongs to the complement C6/C7/C8/C9 family.</text>
</comment>
<feature type="signal peptide" evidence="8">
    <location>
        <begin position="1"/>
        <end position="29"/>
    </location>
</feature>
<dbReference type="PROSITE" id="PS00279">
    <property type="entry name" value="MACPF_1"/>
    <property type="match status" value="1"/>
</dbReference>
<protein>
    <submittedName>
        <fullName evidence="12">Perforin-1-like</fullName>
    </submittedName>
</protein>
<dbReference type="Proteomes" id="UP000504632">
    <property type="component" value="Chromosome 7"/>
</dbReference>
<dbReference type="SUPFAM" id="SSF49562">
    <property type="entry name" value="C2 domain (Calcium/lipid-binding domain, CaLB)"/>
    <property type="match status" value="1"/>
</dbReference>
<name>A0A6J2VTC1_CHACN</name>
<evidence type="ECO:0000256" key="5">
    <source>
        <dbReference type="ARBA" id="ARBA00022852"/>
    </source>
</evidence>
<dbReference type="Pfam" id="PF01823">
    <property type="entry name" value="MACPF"/>
    <property type="match status" value="1"/>
</dbReference>
<dbReference type="InParanoid" id="A0A6J2VTC1"/>
<dbReference type="GO" id="GO:0051607">
    <property type="term" value="P:defense response to virus"/>
    <property type="evidence" value="ECO:0007669"/>
    <property type="project" value="TreeGrafter"/>
</dbReference>
<dbReference type="PROSITE" id="PS51412">
    <property type="entry name" value="MACPF_2"/>
    <property type="match status" value="1"/>
</dbReference>
<keyword evidence="4" id="KW-0964">Secreted</keyword>
<dbReference type="SMART" id="SM00239">
    <property type="entry name" value="C2"/>
    <property type="match status" value="1"/>
</dbReference>
<dbReference type="OrthoDB" id="1366754at2759"/>
<dbReference type="GO" id="GO:0001913">
    <property type="term" value="P:T cell mediated cytotoxicity"/>
    <property type="evidence" value="ECO:0007669"/>
    <property type="project" value="TreeGrafter"/>
</dbReference>
<feature type="domain" description="MACPF" evidence="10">
    <location>
        <begin position="32"/>
        <end position="383"/>
    </location>
</feature>
<dbReference type="PANTHER" id="PTHR46096">
    <property type="entry name" value="PERFORIN-1"/>
    <property type="match status" value="1"/>
</dbReference>
<keyword evidence="6" id="KW-0472">Membrane</keyword>
<evidence type="ECO:0000313" key="12">
    <source>
        <dbReference type="RefSeq" id="XP_030635302.1"/>
    </source>
</evidence>
<gene>
    <name evidence="12" type="primary">LOC115816488</name>
</gene>
<accession>A0A6J2VTC1</accession>
<feature type="domain" description="C2" evidence="9">
    <location>
        <begin position="384"/>
        <end position="502"/>
    </location>
</feature>
<sequence length="525" mass="58305">MTVPLHMGFSPHLLYPCALLLAALIPVQATSKTGTCSECDKVSFVPGYNLVGEGFDVVKLQRKSAYVIDVQTYLFENDTCALRENQLLNGEVQKLPVSVQDWRSVNKCSKKLKNTVHSSVSSLVQSTTTQITNDWKVGLDLEYLGLSVGGELAGTRSDSAGFAIQRAKEDKFVFSSHLFNCVHYRFRVKTSPPLSTDFKEVISALPKTYDTDTKNQYRRFIDTFGTHYIKQVDLGGKIRKVMAIRTCLASLYSLTTQEVQRCLSAGLSVGLGIVSPSASLGSCESVVQNSGTATHDQSSFLSFFTEVTGGEGWPGNVSMTHDDSAGFNNWLDSLKTHPDIVQFSLSPLHLLVTDPDVRYNLKTAIQQYVQENEMPSSSNSHSCGLQSLNLSPDCCPKERSKGQLTVFIESGWDLKGDYWGESEAYVKVMHGLTEKTTRQIRSNYPSWGRTFDFGPVDVGQILRVELWDDDFYSDELLAVCSFRTTSGDHTEICRGNRGSLRFSYSLQCDKHLTGDNCQEYKADPN</sequence>
<dbReference type="SMART" id="SM00457">
    <property type="entry name" value="MACPF"/>
    <property type="match status" value="1"/>
</dbReference>
<dbReference type="GO" id="GO:0031640">
    <property type="term" value="P:killing of cells of another organism"/>
    <property type="evidence" value="ECO:0007669"/>
    <property type="project" value="UniProtKB-KW"/>
</dbReference>
<reference evidence="12" key="1">
    <citation type="submission" date="2025-08" db="UniProtKB">
        <authorList>
            <consortium name="RefSeq"/>
        </authorList>
    </citation>
    <scope>IDENTIFICATION</scope>
</reference>
<evidence type="ECO:0000259" key="10">
    <source>
        <dbReference type="PROSITE" id="PS51412"/>
    </source>
</evidence>
<evidence type="ECO:0000256" key="1">
    <source>
        <dbReference type="ARBA" id="ARBA00004370"/>
    </source>
</evidence>
<evidence type="ECO:0000256" key="4">
    <source>
        <dbReference type="ARBA" id="ARBA00022525"/>
    </source>
</evidence>
<dbReference type="InterPro" id="IPR052784">
    <property type="entry name" value="Perforin-1_pore-forming"/>
</dbReference>
<dbReference type="InterPro" id="IPR000008">
    <property type="entry name" value="C2_dom"/>
</dbReference>
<dbReference type="Gene3D" id="2.60.40.150">
    <property type="entry name" value="C2 domain"/>
    <property type="match status" value="1"/>
</dbReference>
<evidence type="ECO:0000256" key="6">
    <source>
        <dbReference type="ARBA" id="ARBA00023136"/>
    </source>
</evidence>
<keyword evidence="8" id="KW-0732">Signal</keyword>
<keyword evidence="5" id="KW-0204">Cytolysis</keyword>
<comment type="subcellular location">
    <subcellularLocation>
        <location evidence="1">Membrane</location>
    </subcellularLocation>
    <subcellularLocation>
        <location evidence="2">Secreted</location>
    </subcellularLocation>
</comment>
<organism evidence="11 12">
    <name type="scientific">Chanos chanos</name>
    <name type="common">Milkfish</name>
    <name type="synonym">Mugil chanos</name>
    <dbReference type="NCBI Taxonomy" id="29144"/>
    <lineage>
        <taxon>Eukaryota</taxon>
        <taxon>Metazoa</taxon>
        <taxon>Chordata</taxon>
        <taxon>Craniata</taxon>
        <taxon>Vertebrata</taxon>
        <taxon>Euteleostomi</taxon>
        <taxon>Actinopterygii</taxon>
        <taxon>Neopterygii</taxon>
        <taxon>Teleostei</taxon>
        <taxon>Ostariophysi</taxon>
        <taxon>Gonorynchiformes</taxon>
        <taxon>Chanidae</taxon>
        <taxon>Chanos</taxon>
    </lineage>
</organism>
<keyword evidence="11" id="KW-1185">Reference proteome</keyword>
<evidence type="ECO:0000256" key="3">
    <source>
        <dbReference type="ARBA" id="ARBA00009214"/>
    </source>
</evidence>
<feature type="chain" id="PRO_5026992613" evidence="8">
    <location>
        <begin position="30"/>
        <end position="525"/>
    </location>
</feature>
<evidence type="ECO:0000256" key="2">
    <source>
        <dbReference type="ARBA" id="ARBA00004613"/>
    </source>
</evidence>
<dbReference type="GO" id="GO:0005576">
    <property type="term" value="C:extracellular region"/>
    <property type="evidence" value="ECO:0007669"/>
    <property type="project" value="UniProtKB-SubCell"/>
</dbReference>
<dbReference type="AlphaFoldDB" id="A0A6J2VTC1"/>
<evidence type="ECO:0000313" key="11">
    <source>
        <dbReference type="Proteomes" id="UP000504632"/>
    </source>
</evidence>
<dbReference type="RefSeq" id="XP_030635302.1">
    <property type="nucleotide sequence ID" value="XM_030779442.1"/>
</dbReference>
<dbReference type="InterPro" id="IPR035892">
    <property type="entry name" value="C2_domain_sf"/>
</dbReference>
<evidence type="ECO:0000256" key="7">
    <source>
        <dbReference type="ARBA" id="ARBA00023157"/>
    </source>
</evidence>
<dbReference type="GO" id="GO:0022829">
    <property type="term" value="F:wide pore channel activity"/>
    <property type="evidence" value="ECO:0007669"/>
    <property type="project" value="TreeGrafter"/>
</dbReference>
<dbReference type="GO" id="GO:0016020">
    <property type="term" value="C:membrane"/>
    <property type="evidence" value="ECO:0007669"/>
    <property type="project" value="UniProtKB-SubCell"/>
</dbReference>
<keyword evidence="7" id="KW-1015">Disulfide bond</keyword>
<dbReference type="GeneID" id="115816488"/>